<sequence>MRPGLGRAPIWVREGGKPLPRAWALPPPRMRQRRGFRGAGEGAAAGRAPRRKTKSSPSELGKSSAHFDIQRTCKYILRAVFEELASEVLEAVAPAAPAGLHLLDHHAVEETDELPRVAAQPVEHLVAQQVAELALLAAQAHFKQLEVAEHEEVQREAVVAPGRAAVEGRQEVLGPVQAVRQGPAAGLARRHLPHQAPPVAQQLAHHLPLPQQAQQPPVRAIARRRPGGSSGLGAGVDAGARSHHAGQESAQAHLGVVPGAAEGPLAPVLQEEVNDALLAHVNVVLDAAQLGGGRRPARQLLGPWQRRLAARRLGRIQDAHGLARGR</sequence>
<dbReference type="GeneID" id="139037476"/>
<evidence type="ECO:0000313" key="3">
    <source>
        <dbReference type="RefSeq" id="XP_070330315.1"/>
    </source>
</evidence>
<evidence type="ECO:0000256" key="1">
    <source>
        <dbReference type="SAM" id="MobiDB-lite"/>
    </source>
</evidence>
<proteinExistence type="predicted"/>
<keyword evidence="2" id="KW-1185">Reference proteome</keyword>
<reference evidence="3" key="2">
    <citation type="submission" date="2025-08" db="UniProtKB">
        <authorList>
            <consortium name="RefSeq"/>
        </authorList>
    </citation>
    <scope>IDENTIFICATION</scope>
    <source>
        <tissue evidence="3">Tongue muscle</tissue>
    </source>
</reference>
<evidence type="ECO:0000313" key="2">
    <source>
        <dbReference type="Proteomes" id="UP001652640"/>
    </source>
</evidence>
<reference evidence="2" key="1">
    <citation type="journal article" date="2022" name="J. Hered.">
        <title>A De Novo Chromosome-Level Genome Assembly of the White-Tailed Deer, Odocoileus Virginianus.</title>
        <authorList>
            <person name="London E.W."/>
            <person name="Roca A.L."/>
            <person name="Novakofski J.E."/>
            <person name="Mateus-Pinilla N.E."/>
        </authorList>
    </citation>
    <scope>NUCLEOTIDE SEQUENCE [LARGE SCALE GENOMIC DNA]</scope>
</reference>
<name>A0ABM4IR71_ODOVR</name>
<dbReference type="RefSeq" id="XP_070330315.1">
    <property type="nucleotide sequence ID" value="XM_070474214.1"/>
</dbReference>
<protein>
    <submittedName>
        <fullName evidence="3">Uncharacterized protein</fullName>
    </submittedName>
</protein>
<accession>A0ABM4IR71</accession>
<organism evidence="2 3">
    <name type="scientific">Odocoileus virginianus</name>
    <name type="common">White-tailed deer</name>
    <dbReference type="NCBI Taxonomy" id="9874"/>
    <lineage>
        <taxon>Eukaryota</taxon>
        <taxon>Metazoa</taxon>
        <taxon>Chordata</taxon>
        <taxon>Craniata</taxon>
        <taxon>Vertebrata</taxon>
        <taxon>Euteleostomi</taxon>
        <taxon>Mammalia</taxon>
        <taxon>Eutheria</taxon>
        <taxon>Laurasiatheria</taxon>
        <taxon>Artiodactyla</taxon>
        <taxon>Ruminantia</taxon>
        <taxon>Pecora</taxon>
        <taxon>Cervidae</taxon>
        <taxon>Odocoileinae</taxon>
        <taxon>Odocoileus</taxon>
    </lineage>
</organism>
<dbReference type="Proteomes" id="UP001652640">
    <property type="component" value="Chromosome 11"/>
</dbReference>
<feature type="region of interest" description="Disordered" evidence="1">
    <location>
        <begin position="1"/>
        <end position="63"/>
    </location>
</feature>
<gene>
    <name evidence="3" type="primary">LOC139037476</name>
</gene>
<feature type="region of interest" description="Disordered" evidence="1">
    <location>
        <begin position="212"/>
        <end position="251"/>
    </location>
</feature>